<accession>B8HI87</accession>
<dbReference type="HOGENOM" id="CLU_1583175_0_0_11"/>
<protein>
    <submittedName>
        <fullName evidence="2">Uncharacterized protein</fullName>
    </submittedName>
</protein>
<keyword evidence="2" id="KW-0614">Plasmid</keyword>
<evidence type="ECO:0000313" key="2">
    <source>
        <dbReference type="EMBL" id="ACL42134.1"/>
    </source>
</evidence>
<dbReference type="AlphaFoldDB" id="B8HI87"/>
<evidence type="ECO:0000256" key="1">
    <source>
        <dbReference type="SAM" id="MobiDB-lite"/>
    </source>
</evidence>
<feature type="region of interest" description="Disordered" evidence="1">
    <location>
        <begin position="35"/>
        <end position="54"/>
    </location>
</feature>
<sequence length="168" mass="19036">MRAAHLNTQEHTGHATLSEFINAAVSEKTVRLERDFNDGEPWDPRPVGDVPAGKPSAALRSLAAVRSIQPSVKEQIVTQERSPELVEIVEKLRADPSTPGGRYDEIQVFWNEDGRSVMVSSHDFRDDVDDMKLFSHPQPWREIEVFSYRGLRWEQQADIEKPGSRGES</sequence>
<gene>
    <name evidence="2" type="ordered locus">Achl_4183</name>
</gene>
<name>B8HI87_PSECP</name>
<organism evidence="2 3">
    <name type="scientific">Pseudarthrobacter chlorophenolicus (strain ATCC 700700 / DSM 12829 / CIP 107037 / JCM 12360 / KCTC 9906 / NCIMB 13794 / A6)</name>
    <name type="common">Arthrobacter chlorophenolicus</name>
    <dbReference type="NCBI Taxonomy" id="452863"/>
    <lineage>
        <taxon>Bacteria</taxon>
        <taxon>Bacillati</taxon>
        <taxon>Actinomycetota</taxon>
        <taxon>Actinomycetes</taxon>
        <taxon>Micrococcales</taxon>
        <taxon>Micrococcaceae</taxon>
        <taxon>Pseudarthrobacter</taxon>
    </lineage>
</organism>
<dbReference type="KEGG" id="ach:Achl_4183"/>
<dbReference type="Gene3D" id="6.10.180.30">
    <property type="match status" value="1"/>
</dbReference>
<proteinExistence type="predicted"/>
<dbReference type="Proteomes" id="UP000002505">
    <property type="component" value="Plasmid pACHL01"/>
</dbReference>
<keyword evidence="3" id="KW-1185">Reference proteome</keyword>
<evidence type="ECO:0000313" key="3">
    <source>
        <dbReference type="Proteomes" id="UP000002505"/>
    </source>
</evidence>
<dbReference type="EMBL" id="CP001342">
    <property type="protein sequence ID" value="ACL42134.1"/>
    <property type="molecule type" value="Genomic_DNA"/>
</dbReference>
<reference evidence="2" key="1">
    <citation type="submission" date="2009-01" db="EMBL/GenBank/DDBJ databases">
        <title>Complete sequence of plasmid1 of Arthrobacter chlorophenolicus A6.</title>
        <authorList>
            <consortium name="US DOE Joint Genome Institute"/>
            <person name="Lucas S."/>
            <person name="Copeland A."/>
            <person name="Lapidus A."/>
            <person name="Glavina del Rio T."/>
            <person name="Tice H."/>
            <person name="Bruce D."/>
            <person name="Goodwin L."/>
            <person name="Pitluck S."/>
            <person name="Goltsman E."/>
            <person name="Clum A."/>
            <person name="Larimer F."/>
            <person name="Land M."/>
            <person name="Hauser L."/>
            <person name="Kyrpides N."/>
            <person name="Mikhailova N."/>
            <person name="Jansson J."/>
            <person name="Richardson P."/>
        </authorList>
    </citation>
    <scope>NUCLEOTIDE SEQUENCE [LARGE SCALE GENOMIC DNA]</scope>
    <source>
        <strain evidence="2">A6</strain>
        <plasmid evidence="2">pACHL01</plasmid>
    </source>
</reference>
<geneLocation type="plasmid" evidence="2 3">
    <name>pACHL01</name>
</geneLocation>